<evidence type="ECO:0000256" key="8">
    <source>
        <dbReference type="ARBA" id="ARBA00023136"/>
    </source>
</evidence>
<keyword evidence="6" id="KW-0418">Kinase</keyword>
<dbReference type="AlphaFoldDB" id="A0A8I6SKL0"/>
<dbReference type="Gene3D" id="1.10.510.10">
    <property type="entry name" value="Transferase(Phosphotransferase) domain 1"/>
    <property type="match status" value="1"/>
</dbReference>
<dbReference type="InterPro" id="IPR017441">
    <property type="entry name" value="Protein_kinase_ATP_BS"/>
</dbReference>
<keyword evidence="8 13" id="KW-0472">Membrane</keyword>
<evidence type="ECO:0000313" key="18">
    <source>
        <dbReference type="Proteomes" id="UP000494040"/>
    </source>
</evidence>
<dbReference type="InterPro" id="IPR020635">
    <property type="entry name" value="Tyr_kinase_cat_dom"/>
</dbReference>
<dbReference type="Pfam" id="PF07714">
    <property type="entry name" value="PK_Tyr_Ser-Thr"/>
    <property type="match status" value="1"/>
</dbReference>
<dbReference type="InterPro" id="IPR050122">
    <property type="entry name" value="RTK"/>
</dbReference>
<sequence length="657" mass="75738">MVRILAFSWFLIGTMQFLTTQKYTTDVSISLICRRERMLIIGLEGPEYNNYTISVYDDVLIQKKEFSVLPKIYAIKKLKSDILYEIRLNFNSNDTDREIISHFSTLSDDYNLTRVVFANFTQILSRGSLLSLILSWTPGPERICDYDILIWAKGYMQDLVQISPEYHELYNTELQDLRFSTNYSVAIYPYTEGREGPKYWVNFTTPSCNEINDYNYTICQPAEPEGLTIKEKECNVTVNWSRPFVNPDSYVFEIVPHNGSYERFHTEINGNESFFSFDAHNYSDFFTIFLKAEAISGQSQTVYKEHKNLCYESEESNNSANFNMLLLYYTIPSVLVMAVTFSLICLAVVKVKKTIDLNTTEDDPKVKEMKLPNESKYLQVDDLEYEIPKENITLLEVIGEGEFGIVHRAKYTYEKGKQKDVAVKVLKEHATYEDKKQLEKEVEVMKRVGTHANIVSLVGYCSSNFLLVVEYCSQGNLQIFLRNVWKTKLLIKELNNSGEIPNDTGVFNFLYGRTDLEKKHLSLTTTDLISFARQISIGMEYLSRNRVIHRDLAARNVLLTSNLTAKISDFGLSRDIYEENVYKKKTVARLPIKWMAIESLVHHIFTTQSDMVLWRSPVGNYDSRLLPLSDAPLREYMQTLAAGLQDGTAASMQRASL</sequence>
<evidence type="ECO:0000256" key="5">
    <source>
        <dbReference type="ARBA" id="ARBA00022737"/>
    </source>
</evidence>
<evidence type="ECO:0000256" key="4">
    <source>
        <dbReference type="ARBA" id="ARBA00022692"/>
    </source>
</evidence>
<dbReference type="PANTHER" id="PTHR24416">
    <property type="entry name" value="TYROSINE-PROTEIN KINASE RECEPTOR"/>
    <property type="match status" value="1"/>
</dbReference>
<feature type="chain" id="PRO_5035147723" description="receptor protein-tyrosine kinase" evidence="14">
    <location>
        <begin position="17"/>
        <end position="657"/>
    </location>
</feature>
<feature type="binding site" evidence="12">
    <location>
        <position position="424"/>
    </location>
    <ligand>
        <name>ATP</name>
        <dbReference type="ChEBI" id="CHEBI:30616"/>
    </ligand>
</feature>
<dbReference type="EnsemblMetazoa" id="XM_024227748.1">
    <property type="protein sequence ID" value="XP_024083516.1"/>
    <property type="gene ID" value="LOC106665892"/>
</dbReference>
<keyword evidence="5" id="KW-0677">Repeat</keyword>
<keyword evidence="12" id="KW-0547">Nucleotide-binding</keyword>
<keyword evidence="14" id="KW-0732">Signal</keyword>
<keyword evidence="4 13" id="KW-0812">Transmembrane</keyword>
<dbReference type="GO" id="GO:0043235">
    <property type="term" value="C:receptor complex"/>
    <property type="evidence" value="ECO:0007669"/>
    <property type="project" value="TreeGrafter"/>
</dbReference>
<evidence type="ECO:0000256" key="9">
    <source>
        <dbReference type="ARBA" id="ARBA00023170"/>
    </source>
</evidence>
<evidence type="ECO:0000256" key="3">
    <source>
        <dbReference type="ARBA" id="ARBA00022679"/>
    </source>
</evidence>
<name>A0A8I6SKL0_CIMLE</name>
<dbReference type="InterPro" id="IPR036116">
    <property type="entry name" value="FN3_sf"/>
</dbReference>
<dbReference type="CDD" id="cd00063">
    <property type="entry name" value="FN3"/>
    <property type="match status" value="1"/>
</dbReference>
<protein>
    <recommendedName>
        <fullName evidence="2">receptor protein-tyrosine kinase</fullName>
        <ecNumber evidence="2">2.7.10.1</ecNumber>
    </recommendedName>
</protein>
<evidence type="ECO:0000256" key="2">
    <source>
        <dbReference type="ARBA" id="ARBA00011902"/>
    </source>
</evidence>
<dbReference type="PROSITE" id="PS50853">
    <property type="entry name" value="FN3"/>
    <property type="match status" value="1"/>
</dbReference>
<evidence type="ECO:0000256" key="13">
    <source>
        <dbReference type="SAM" id="Phobius"/>
    </source>
</evidence>
<dbReference type="PROSITE" id="PS00107">
    <property type="entry name" value="PROTEIN_KINASE_ATP"/>
    <property type="match status" value="1"/>
</dbReference>
<keyword evidence="7 13" id="KW-1133">Transmembrane helix</keyword>
<dbReference type="CDD" id="cd00192">
    <property type="entry name" value="PTKc"/>
    <property type="match status" value="1"/>
</dbReference>
<dbReference type="Gene3D" id="2.60.40.10">
    <property type="entry name" value="Immunoglobulins"/>
    <property type="match status" value="1"/>
</dbReference>
<feature type="signal peptide" evidence="14">
    <location>
        <begin position="1"/>
        <end position="16"/>
    </location>
</feature>
<evidence type="ECO:0000256" key="6">
    <source>
        <dbReference type="ARBA" id="ARBA00022777"/>
    </source>
</evidence>
<evidence type="ECO:0000256" key="1">
    <source>
        <dbReference type="ARBA" id="ARBA00004167"/>
    </source>
</evidence>
<dbReference type="InterPro" id="IPR003961">
    <property type="entry name" value="FN3_dom"/>
</dbReference>
<dbReference type="OrthoDB" id="6606614at2759"/>
<dbReference type="InterPro" id="IPR001245">
    <property type="entry name" value="Ser-Thr/Tyr_kinase_cat_dom"/>
</dbReference>
<dbReference type="PANTHER" id="PTHR24416:SF620">
    <property type="entry name" value="TYROSINE-PROTEIN KINASE RECEPTOR TORSO"/>
    <property type="match status" value="1"/>
</dbReference>
<feature type="domain" description="Protein kinase" evidence="15">
    <location>
        <begin position="392"/>
        <end position="657"/>
    </location>
</feature>
<evidence type="ECO:0000256" key="12">
    <source>
        <dbReference type="PROSITE-ProRule" id="PRU10141"/>
    </source>
</evidence>
<evidence type="ECO:0000256" key="11">
    <source>
        <dbReference type="ARBA" id="ARBA00051243"/>
    </source>
</evidence>
<dbReference type="InterPro" id="IPR011009">
    <property type="entry name" value="Kinase-like_dom_sf"/>
</dbReference>
<keyword evidence="10" id="KW-0325">Glycoprotein</keyword>
<dbReference type="GO" id="GO:0004714">
    <property type="term" value="F:transmembrane receptor protein tyrosine kinase activity"/>
    <property type="evidence" value="ECO:0007669"/>
    <property type="project" value="UniProtKB-EC"/>
</dbReference>
<feature type="transmembrane region" description="Helical" evidence="13">
    <location>
        <begin position="326"/>
        <end position="349"/>
    </location>
</feature>
<keyword evidence="12" id="KW-0067">ATP-binding</keyword>
<dbReference type="GeneID" id="106665892"/>
<dbReference type="GO" id="GO:0005886">
    <property type="term" value="C:plasma membrane"/>
    <property type="evidence" value="ECO:0007669"/>
    <property type="project" value="TreeGrafter"/>
</dbReference>
<dbReference type="GO" id="GO:0005524">
    <property type="term" value="F:ATP binding"/>
    <property type="evidence" value="ECO:0007669"/>
    <property type="project" value="UniProtKB-UniRule"/>
</dbReference>
<dbReference type="RefSeq" id="XP_024083516.1">
    <property type="nucleotide sequence ID" value="XM_024227748.1"/>
</dbReference>
<dbReference type="Gene3D" id="3.30.200.20">
    <property type="entry name" value="Phosphorylase Kinase, domain 1"/>
    <property type="match status" value="1"/>
</dbReference>
<dbReference type="OMA" id="AEIEWQP"/>
<dbReference type="InterPro" id="IPR008266">
    <property type="entry name" value="Tyr_kinase_AS"/>
</dbReference>
<dbReference type="Proteomes" id="UP000494040">
    <property type="component" value="Unassembled WGS sequence"/>
</dbReference>
<evidence type="ECO:0000256" key="10">
    <source>
        <dbReference type="ARBA" id="ARBA00023180"/>
    </source>
</evidence>
<keyword evidence="3" id="KW-0808">Transferase</keyword>
<dbReference type="SUPFAM" id="SSF56112">
    <property type="entry name" value="Protein kinase-like (PK-like)"/>
    <property type="match status" value="1"/>
</dbReference>
<proteinExistence type="predicted"/>
<dbReference type="InterPro" id="IPR013783">
    <property type="entry name" value="Ig-like_fold"/>
</dbReference>
<evidence type="ECO:0000256" key="14">
    <source>
        <dbReference type="SAM" id="SignalP"/>
    </source>
</evidence>
<dbReference type="SUPFAM" id="SSF49265">
    <property type="entry name" value="Fibronectin type III"/>
    <property type="match status" value="1"/>
</dbReference>
<comment type="subcellular location">
    <subcellularLocation>
        <location evidence="1">Membrane</location>
        <topology evidence="1">Single-pass membrane protein</topology>
    </subcellularLocation>
</comment>
<evidence type="ECO:0000259" key="16">
    <source>
        <dbReference type="PROSITE" id="PS50853"/>
    </source>
</evidence>
<dbReference type="EC" id="2.7.10.1" evidence="2"/>
<dbReference type="PROSITE" id="PS00109">
    <property type="entry name" value="PROTEIN_KINASE_TYR"/>
    <property type="match status" value="1"/>
</dbReference>
<dbReference type="PROSITE" id="PS50011">
    <property type="entry name" value="PROTEIN_KINASE_DOM"/>
    <property type="match status" value="1"/>
</dbReference>
<evidence type="ECO:0000256" key="7">
    <source>
        <dbReference type="ARBA" id="ARBA00022989"/>
    </source>
</evidence>
<feature type="domain" description="Fibronectin type-III" evidence="16">
    <location>
        <begin position="116"/>
        <end position="208"/>
    </location>
</feature>
<comment type="catalytic activity">
    <reaction evidence="11">
        <text>L-tyrosyl-[protein] + ATP = O-phospho-L-tyrosyl-[protein] + ADP + H(+)</text>
        <dbReference type="Rhea" id="RHEA:10596"/>
        <dbReference type="Rhea" id="RHEA-COMP:10136"/>
        <dbReference type="Rhea" id="RHEA-COMP:20101"/>
        <dbReference type="ChEBI" id="CHEBI:15378"/>
        <dbReference type="ChEBI" id="CHEBI:30616"/>
        <dbReference type="ChEBI" id="CHEBI:46858"/>
        <dbReference type="ChEBI" id="CHEBI:61978"/>
        <dbReference type="ChEBI" id="CHEBI:456216"/>
        <dbReference type="EC" id="2.7.10.1"/>
    </reaction>
</comment>
<accession>A0A8I6SKL0</accession>
<dbReference type="InterPro" id="IPR000719">
    <property type="entry name" value="Prot_kinase_dom"/>
</dbReference>
<keyword evidence="18" id="KW-1185">Reference proteome</keyword>
<evidence type="ECO:0000259" key="15">
    <source>
        <dbReference type="PROSITE" id="PS50011"/>
    </source>
</evidence>
<reference evidence="17" key="1">
    <citation type="submission" date="2022-01" db="UniProtKB">
        <authorList>
            <consortium name="EnsemblMetazoa"/>
        </authorList>
    </citation>
    <scope>IDENTIFICATION</scope>
</reference>
<dbReference type="SMART" id="SM00219">
    <property type="entry name" value="TyrKc"/>
    <property type="match status" value="1"/>
</dbReference>
<keyword evidence="9" id="KW-0675">Receptor</keyword>
<dbReference type="KEGG" id="clec:106665892"/>
<organism evidence="17 18">
    <name type="scientific">Cimex lectularius</name>
    <name type="common">Bed bug</name>
    <name type="synonym">Acanthia lectularia</name>
    <dbReference type="NCBI Taxonomy" id="79782"/>
    <lineage>
        <taxon>Eukaryota</taxon>
        <taxon>Metazoa</taxon>
        <taxon>Ecdysozoa</taxon>
        <taxon>Arthropoda</taxon>
        <taxon>Hexapoda</taxon>
        <taxon>Insecta</taxon>
        <taxon>Pterygota</taxon>
        <taxon>Neoptera</taxon>
        <taxon>Paraneoptera</taxon>
        <taxon>Hemiptera</taxon>
        <taxon>Heteroptera</taxon>
        <taxon>Panheteroptera</taxon>
        <taxon>Cimicomorpha</taxon>
        <taxon>Cimicidae</taxon>
        <taxon>Cimex</taxon>
    </lineage>
</organism>
<evidence type="ECO:0000313" key="17">
    <source>
        <dbReference type="EnsemblMetazoa" id="XP_024083516.1"/>
    </source>
</evidence>
<dbReference type="GO" id="GO:0007169">
    <property type="term" value="P:cell surface receptor protein tyrosine kinase signaling pathway"/>
    <property type="evidence" value="ECO:0007669"/>
    <property type="project" value="TreeGrafter"/>
</dbReference>